<dbReference type="GO" id="GO:0005829">
    <property type="term" value="C:cytosol"/>
    <property type="evidence" value="ECO:0007669"/>
    <property type="project" value="GOC"/>
</dbReference>
<evidence type="ECO:0000313" key="5">
    <source>
        <dbReference type="EMBL" id="KAJ2004885.1"/>
    </source>
</evidence>
<dbReference type="EMBL" id="JANBQF010000129">
    <property type="protein sequence ID" value="KAJ2004885.1"/>
    <property type="molecule type" value="Genomic_DNA"/>
</dbReference>
<dbReference type="GO" id="GO:0005768">
    <property type="term" value="C:endosome"/>
    <property type="evidence" value="ECO:0007669"/>
    <property type="project" value="TreeGrafter"/>
</dbReference>
<feature type="compositionally biased region" description="Polar residues" evidence="1">
    <location>
        <begin position="23"/>
        <end position="45"/>
    </location>
</feature>
<feature type="domain" description="Telomere-associated protein Rif1 N-terminal" evidence="4">
    <location>
        <begin position="127"/>
        <end position="429"/>
    </location>
</feature>
<feature type="compositionally biased region" description="Polar residues" evidence="1">
    <location>
        <begin position="962"/>
        <end position="981"/>
    </location>
</feature>
<evidence type="ECO:0000259" key="2">
    <source>
        <dbReference type="Pfam" id="PF00787"/>
    </source>
</evidence>
<dbReference type="InterPro" id="IPR015404">
    <property type="entry name" value="Vps5_C"/>
</dbReference>
<dbReference type="PANTHER" id="PTHR47433">
    <property type="entry name" value="VACUOLAR PROTEIN SORTING-ASSOCIATED PROTEIN 17"/>
    <property type="match status" value="1"/>
</dbReference>
<feature type="compositionally biased region" description="Polar residues" evidence="1">
    <location>
        <begin position="894"/>
        <end position="903"/>
    </location>
</feature>
<dbReference type="InterPro" id="IPR027267">
    <property type="entry name" value="AH/BAR_dom_sf"/>
</dbReference>
<feature type="domain" description="Sorting nexin/Vps5-like C-terminal" evidence="3">
    <location>
        <begin position="1239"/>
        <end position="1420"/>
    </location>
</feature>
<evidence type="ECO:0000259" key="3">
    <source>
        <dbReference type="Pfam" id="PF09325"/>
    </source>
</evidence>
<dbReference type="InterPro" id="IPR001683">
    <property type="entry name" value="PX_dom"/>
</dbReference>
<dbReference type="OrthoDB" id="9976382at2759"/>
<dbReference type="Pfam" id="PF00787">
    <property type="entry name" value="PX"/>
    <property type="match status" value="1"/>
</dbReference>
<accession>A0A9W8BEM3</accession>
<dbReference type="GO" id="GO:0042147">
    <property type="term" value="P:retrograde transport, endosome to Golgi"/>
    <property type="evidence" value="ECO:0007669"/>
    <property type="project" value="TreeGrafter"/>
</dbReference>
<feature type="compositionally biased region" description="Acidic residues" evidence="1">
    <location>
        <begin position="1008"/>
        <end position="1022"/>
    </location>
</feature>
<dbReference type="InterPro" id="IPR011989">
    <property type="entry name" value="ARM-like"/>
</dbReference>
<feature type="region of interest" description="Disordered" evidence="1">
    <location>
        <begin position="1432"/>
        <end position="1463"/>
    </location>
</feature>
<proteinExistence type="predicted"/>
<dbReference type="InterPro" id="IPR036871">
    <property type="entry name" value="PX_dom_sf"/>
</dbReference>
<comment type="caution">
    <text evidence="5">The sequence shown here is derived from an EMBL/GenBank/DDBJ whole genome shotgun (WGS) entry which is preliminary data.</text>
</comment>
<dbReference type="Pfam" id="PF09325">
    <property type="entry name" value="Vps5"/>
    <property type="match status" value="1"/>
</dbReference>
<protein>
    <submittedName>
        <fullName evidence="5">Vacuolar protein sorting-associated protein 17</fullName>
    </submittedName>
</protein>
<feature type="region of interest" description="Disordered" evidence="1">
    <location>
        <begin position="848"/>
        <end position="917"/>
    </location>
</feature>
<dbReference type="SUPFAM" id="SSF48371">
    <property type="entry name" value="ARM repeat"/>
    <property type="match status" value="1"/>
</dbReference>
<feature type="region of interest" description="Disordered" evidence="1">
    <location>
        <begin position="18"/>
        <end position="47"/>
    </location>
</feature>
<dbReference type="InterPro" id="IPR022031">
    <property type="entry name" value="Rif1_N"/>
</dbReference>
<keyword evidence="6" id="KW-1185">Reference proteome</keyword>
<dbReference type="Gene3D" id="1.25.10.10">
    <property type="entry name" value="Leucine-rich Repeat Variant"/>
    <property type="match status" value="1"/>
</dbReference>
<dbReference type="Pfam" id="PF12231">
    <property type="entry name" value="Rif1_N"/>
    <property type="match status" value="1"/>
</dbReference>
<feature type="domain" description="PX" evidence="2">
    <location>
        <begin position="1080"/>
        <end position="1158"/>
    </location>
</feature>
<evidence type="ECO:0000313" key="6">
    <source>
        <dbReference type="Proteomes" id="UP001150907"/>
    </source>
</evidence>
<dbReference type="GO" id="GO:0006886">
    <property type="term" value="P:intracellular protein transport"/>
    <property type="evidence" value="ECO:0007669"/>
    <property type="project" value="TreeGrafter"/>
</dbReference>
<sequence>MLRPYSRSILKRTSALMEDAEHSQLSSDADYSAPSQHPPSSSNGQGRLEPAARVLFANSSILPQESAINEPPQTFEEAFPAAVGRLHELVLENGQANALCAVIYNELCGLAAKFPHKLGEHLEDTIRLLGCIERDLADDRAMRQVVLVAVKCLGCVLHISTVCAAVPVDRLGAVLAAMQQRVSAQFIGDKAVCQAGVWCISMLRAPTTSYQSLIPNLLRLCGRAMAAFAASTSVQFECLSAVESLLRRAPAVTREVFHLWLLPVFMCVVSPVPSVRTKADSIIRHNIPWIAADMHGPAMDTQALQFLETRFDQFLDLSCRLIDRGEPVLLLRVWGMYVVIFAKHCRTRLNDMLKGVQLCFNSTDPQVLVAALMQWRCLIYAFHHSKQLQRKKCIELILTPIISLLKAPQQSVPVRLACVRCWATLVYALGDEAGSNIDVITGVPRLLDGECNMAVRDVVARVLAALLNRFVLSDDAVPQFMIPQMIIGTTTLAASDGKSLSTTHGPFSSESEFDGDHTAIICCYVVGLSTTSPTLPVILDAMCEFVKGYLVAKLEPPASEMDMQSLDNKDSGLFKVFEELCNAVALAQAKLLAGSEAETRDKAGACCCADRRFPEVTLGLFNVYLGTSPPVDPQSWPNAINGAELHDAVLLPRLILSRVITSRLGNVLSSYCGPEDSKSELSLEAKEWVPRADKLPKVRHGLWMVETQSMLEYVTLAGKLRVRCLVDLDSAIRRLVEMQASITKHFAGVGHDLPFEDYLSDVLMGTASENTCSFYLTECQKSNGPSATALKLLLVVMSKLKRKEASNDSDKDLNPDLGAQAGSAVSASIAGAAHDSPSNALIETDRASAAEQSNVMQPETAIGLSEPAARPNGSALRGRKRKRAKLQGAAAATHSGSEGSCETSPEPPGKKSRPASTPLARLRQLLEEMNGILDSDAASSLDETTDSPMYDDEEIDPHRPPTQVSDGMSNSLYANPASSFAGSDEAENPAPWGPVSQVSTAPTHSDVDYDGGEAEGDASGEEESNAILNLRSNSTIRSSASSRAPRPLLSFTVGQLVDRSKRTPSYTFDLMTNIPSYKARKYTSIERNQIEFERLETHLRATYPECLVPTLGSGTTVSKYVPDYHNDRLVVQLLQQWLNRVSAHPILQQDYELRQFVEAPFAFNPALAASSAASAAALTMSPHGTSSGGFFLWGKNRQRVARSANPTPFELHLEKESGNLEVFQRNIAEARRWHGRMARTRTRLAADLRDVGTKLVSVGVIEHNTQLSRSFKRLGKCFLHIGSCAQSLANMEGSRAIAVADIYTTACDYVQRTVSNRQVIFTEHQVAERQLERKRQSVAVLRSSSHINPEQAQETLAEFNVAKSDADSKCQRAERVDRVLEADLRMFEVNREGDFRSMFGALARDQLYVERQVLTEFKAVLEFVRHGASATSSTSSAASAGRGRAASASAAAAARNGSGSAFK</sequence>
<dbReference type="PANTHER" id="PTHR47433:SF1">
    <property type="entry name" value="VACUOLAR PROTEIN SORTING-ASSOCIATED PROTEIN 17"/>
    <property type="match status" value="1"/>
</dbReference>
<reference evidence="5" key="1">
    <citation type="submission" date="2022-07" db="EMBL/GenBank/DDBJ databases">
        <title>Phylogenomic reconstructions and comparative analyses of Kickxellomycotina fungi.</title>
        <authorList>
            <person name="Reynolds N.K."/>
            <person name="Stajich J.E."/>
            <person name="Barry K."/>
            <person name="Grigoriev I.V."/>
            <person name="Crous P."/>
            <person name="Smith M.E."/>
        </authorList>
    </citation>
    <scope>NUCLEOTIDE SEQUENCE</scope>
    <source>
        <strain evidence="5">IMI 214461</strain>
    </source>
</reference>
<dbReference type="Proteomes" id="UP001150907">
    <property type="component" value="Unassembled WGS sequence"/>
</dbReference>
<dbReference type="GO" id="GO:0032266">
    <property type="term" value="F:phosphatidylinositol-3-phosphate binding"/>
    <property type="evidence" value="ECO:0007669"/>
    <property type="project" value="TreeGrafter"/>
</dbReference>
<dbReference type="Gene3D" id="3.30.1520.10">
    <property type="entry name" value="Phox-like domain"/>
    <property type="match status" value="1"/>
</dbReference>
<dbReference type="InterPro" id="IPR053055">
    <property type="entry name" value="VPS17"/>
</dbReference>
<gene>
    <name evidence="5" type="primary">VPS17</name>
    <name evidence="5" type="ORF">H4R26_002262</name>
</gene>
<evidence type="ECO:0000256" key="1">
    <source>
        <dbReference type="SAM" id="MobiDB-lite"/>
    </source>
</evidence>
<feature type="compositionally biased region" description="Acidic residues" evidence="1">
    <location>
        <begin position="943"/>
        <end position="955"/>
    </location>
</feature>
<evidence type="ECO:0000259" key="4">
    <source>
        <dbReference type="Pfam" id="PF12231"/>
    </source>
</evidence>
<dbReference type="SUPFAM" id="SSF64268">
    <property type="entry name" value="PX domain"/>
    <property type="match status" value="1"/>
</dbReference>
<dbReference type="GO" id="GO:0030905">
    <property type="term" value="C:retromer, tubulation complex"/>
    <property type="evidence" value="ECO:0007669"/>
    <property type="project" value="TreeGrafter"/>
</dbReference>
<organism evidence="5 6">
    <name type="scientific">Coemansia thaxteri</name>
    <dbReference type="NCBI Taxonomy" id="2663907"/>
    <lineage>
        <taxon>Eukaryota</taxon>
        <taxon>Fungi</taxon>
        <taxon>Fungi incertae sedis</taxon>
        <taxon>Zoopagomycota</taxon>
        <taxon>Kickxellomycotina</taxon>
        <taxon>Kickxellomycetes</taxon>
        <taxon>Kickxellales</taxon>
        <taxon>Kickxellaceae</taxon>
        <taxon>Coemansia</taxon>
    </lineage>
</organism>
<dbReference type="InterPro" id="IPR016024">
    <property type="entry name" value="ARM-type_fold"/>
</dbReference>
<dbReference type="Gene3D" id="1.20.1270.60">
    <property type="entry name" value="Arfaptin homology (AH) domain/BAR domain"/>
    <property type="match status" value="1"/>
</dbReference>
<name>A0A9W8BEM3_9FUNG</name>
<feature type="region of interest" description="Disordered" evidence="1">
    <location>
        <begin position="932"/>
        <end position="1022"/>
    </location>
</feature>